<dbReference type="InterPro" id="IPR004482">
    <property type="entry name" value="Mg_chelat-rel"/>
</dbReference>
<gene>
    <name evidence="6" type="ORF">Apa02nite_019460</name>
</gene>
<protein>
    <recommendedName>
        <fullName evidence="5">AAA+ ATPase domain-containing protein</fullName>
    </recommendedName>
</protein>
<dbReference type="SUPFAM" id="SSF54211">
    <property type="entry name" value="Ribosomal protein S5 domain 2-like"/>
    <property type="match status" value="1"/>
</dbReference>
<dbReference type="InterPro" id="IPR025158">
    <property type="entry name" value="Mg_chelat-rel_C"/>
</dbReference>
<dbReference type="Pfam" id="PF13541">
    <property type="entry name" value="ChlI"/>
    <property type="match status" value="1"/>
</dbReference>
<dbReference type="PANTHER" id="PTHR43022:SF1">
    <property type="entry name" value="PROTEIN SMF"/>
    <property type="match status" value="1"/>
</dbReference>
<evidence type="ECO:0000256" key="3">
    <source>
        <dbReference type="ARBA" id="ARBA00023125"/>
    </source>
</evidence>
<dbReference type="Pfam" id="PF01078">
    <property type="entry name" value="Mg_chelatase"/>
    <property type="match status" value="1"/>
</dbReference>
<dbReference type="CDD" id="cd00009">
    <property type="entry name" value="AAA"/>
    <property type="match status" value="1"/>
</dbReference>
<dbReference type="InterPro" id="IPR057666">
    <property type="entry name" value="DrpA_SLOG"/>
</dbReference>
<evidence type="ECO:0000256" key="4">
    <source>
        <dbReference type="SAM" id="MobiDB-lite"/>
    </source>
</evidence>
<evidence type="ECO:0000259" key="5">
    <source>
        <dbReference type="SMART" id="SM00382"/>
    </source>
</evidence>
<dbReference type="PANTHER" id="PTHR43022">
    <property type="entry name" value="PROTEIN SMF"/>
    <property type="match status" value="1"/>
</dbReference>
<organism evidence="6 7">
    <name type="scientific">Actinoplanes palleronii</name>
    <dbReference type="NCBI Taxonomy" id="113570"/>
    <lineage>
        <taxon>Bacteria</taxon>
        <taxon>Bacillati</taxon>
        <taxon>Actinomycetota</taxon>
        <taxon>Actinomycetes</taxon>
        <taxon>Micromonosporales</taxon>
        <taxon>Micromonosporaceae</taxon>
        <taxon>Actinoplanes</taxon>
    </lineage>
</organism>
<evidence type="ECO:0000256" key="2">
    <source>
        <dbReference type="ARBA" id="ARBA00006525"/>
    </source>
</evidence>
<comment type="similarity">
    <text evidence="1">Belongs to the Mg-chelatase subunits D/I family. ComM subfamily.</text>
</comment>
<dbReference type="Pfam" id="PF13335">
    <property type="entry name" value="Mg_chelatase_C"/>
    <property type="match status" value="1"/>
</dbReference>
<accession>A0ABQ4B5B3</accession>
<proteinExistence type="inferred from homology"/>
<dbReference type="InterPro" id="IPR003488">
    <property type="entry name" value="DprA"/>
</dbReference>
<feature type="region of interest" description="Disordered" evidence="4">
    <location>
        <begin position="503"/>
        <end position="575"/>
    </location>
</feature>
<dbReference type="Gene3D" id="3.40.50.450">
    <property type="match status" value="1"/>
</dbReference>
<dbReference type="InterPro" id="IPR036390">
    <property type="entry name" value="WH_DNA-bd_sf"/>
</dbReference>
<keyword evidence="7" id="KW-1185">Reference proteome</keyword>
<dbReference type="InterPro" id="IPR003593">
    <property type="entry name" value="AAA+_ATPase"/>
</dbReference>
<evidence type="ECO:0000313" key="7">
    <source>
        <dbReference type="Proteomes" id="UP000624709"/>
    </source>
</evidence>
<sequence>MSYARVLCVGLVGVAGRLVEVEADLSVGLPAVVLTGLPDTALHEARDRVRAAVVNSGREWPNRRITVNLLPAALPKQGSSFDLAIAAALLAGAGDLPATPLEGVVLLGELGLDGAVRPVRGVLPMVAAAAQAGITRVIVPLANAREATVVPGVTVRAVDSLRRLVDFVHGAGRLLEPPPESPHAPRSGPDLADVSGQQLGRYALEIAAAGGHHLALLGPPGAGKTMLAERLPSILPELGDEAALEVTALQSIAGVLPPDSGLIRRPPFQAPHHSSSLASLIGGGSGLARPGALSLAHQGVLFLDEAPEIGRATLQALRQPLENGRVVLGRARGTTEYPARVQLVLAANPCPCASTAGDTSCTCSPLVRRRYLGRLSGPLLDRIDIRIDLLPMRAAQLMATAGPAESSAVVAARVARARTAAAQRWAADGWRLNAEVPGPQLRRPPWLLPGQDTAVLREALDRGRVSARGFDRVIRLAWTIADLDGRERPGREDVAEALQLRTGRAGPTAGPPRTTSAHRCRPRRGPAGSRPLTPTRHRHHHRGLAGSRQLTPTRHHHHRGLAGSRPLAPGRHRVRRGQRACWQRVRVRFRFSGQLRGRRIGGAAMNGPGSDADRAARVALTWLAEPGNRAVWTMVQRGGAEATLDRLIAGDIPDGPLRSAVAARSRADDPRRAAEIALRLGDEVGARLIVPADPEWPARVSALATLETDIAGRVNQDTRPPLCFWVLGSLPLGATLDRSVAIVGARAATGYGVHVTSTLAYDLAERGWTVVSGGAFGIDAAAHHGALAADGLTVSVLACGVDRPYPVSNAALFARIAERGLLISEWPPAAEPFRHRFLIRNRVIAAATAGTVVVEAAARSGATQTMSRVLALNRPAMVVPGPVTSAMSVGCHELLRAHPATRLVCSAHDVLQEVGRIGEYLEPPPRGQERVRDRLDEESALILEAFPRRGPATPEELAATARLDLRTVLRRLTLLEATGLVIRTESGITLAPRKP</sequence>
<keyword evidence="3" id="KW-0238">DNA-binding</keyword>
<dbReference type="Gene3D" id="3.30.230.10">
    <property type="match status" value="1"/>
</dbReference>
<dbReference type="SUPFAM" id="SSF46785">
    <property type="entry name" value="Winged helix' DNA-binding domain"/>
    <property type="match status" value="1"/>
</dbReference>
<dbReference type="InterPro" id="IPR014721">
    <property type="entry name" value="Ribsml_uS5_D2-typ_fold_subgr"/>
</dbReference>
<dbReference type="SUPFAM" id="SSF102405">
    <property type="entry name" value="MCP/YpsA-like"/>
    <property type="match status" value="1"/>
</dbReference>
<dbReference type="Gene3D" id="3.40.50.300">
    <property type="entry name" value="P-loop containing nucleotide triphosphate hydrolases"/>
    <property type="match status" value="1"/>
</dbReference>
<dbReference type="InterPro" id="IPR020568">
    <property type="entry name" value="Ribosomal_Su5_D2-typ_SF"/>
</dbReference>
<dbReference type="EMBL" id="BOMS01000025">
    <property type="protein sequence ID" value="GIE65838.1"/>
    <property type="molecule type" value="Genomic_DNA"/>
</dbReference>
<dbReference type="InterPro" id="IPR027417">
    <property type="entry name" value="P-loop_NTPase"/>
</dbReference>
<name>A0ABQ4B5B3_9ACTN</name>
<dbReference type="SUPFAM" id="SSF52540">
    <property type="entry name" value="P-loop containing nucleoside triphosphate hydrolases"/>
    <property type="match status" value="1"/>
</dbReference>
<dbReference type="SMART" id="SM00382">
    <property type="entry name" value="AAA"/>
    <property type="match status" value="1"/>
</dbReference>
<evidence type="ECO:0000256" key="1">
    <source>
        <dbReference type="ARBA" id="ARBA00006354"/>
    </source>
</evidence>
<comment type="caution">
    <text evidence="6">The sequence shown here is derived from an EMBL/GenBank/DDBJ whole genome shotgun (WGS) entry which is preliminary data.</text>
</comment>
<dbReference type="Pfam" id="PF02481">
    <property type="entry name" value="DNA_processg_A"/>
    <property type="match status" value="1"/>
</dbReference>
<dbReference type="Proteomes" id="UP000624709">
    <property type="component" value="Unassembled WGS sequence"/>
</dbReference>
<dbReference type="NCBIfam" id="TIGR00368">
    <property type="entry name" value="YifB family Mg chelatase-like AAA ATPase"/>
    <property type="match status" value="1"/>
</dbReference>
<reference evidence="6 7" key="1">
    <citation type="submission" date="2021-01" db="EMBL/GenBank/DDBJ databases">
        <title>Whole genome shotgun sequence of Actinoplanes palleronii NBRC 14916.</title>
        <authorList>
            <person name="Komaki H."/>
            <person name="Tamura T."/>
        </authorList>
    </citation>
    <scope>NUCLEOTIDE SEQUENCE [LARGE SCALE GENOMIC DNA]</scope>
    <source>
        <strain evidence="6 7">NBRC 14916</strain>
    </source>
</reference>
<comment type="similarity">
    <text evidence="2">Belongs to the DprA/Smf family.</text>
</comment>
<evidence type="ECO:0000313" key="6">
    <source>
        <dbReference type="EMBL" id="GIE65838.1"/>
    </source>
</evidence>
<feature type="domain" description="AAA+ ATPase" evidence="5">
    <location>
        <begin position="210"/>
        <end position="393"/>
    </location>
</feature>
<dbReference type="InterPro" id="IPR000523">
    <property type="entry name" value="Mg_chelatse_chII-like_cat_dom"/>
</dbReference>